<accession>A0A248SPR0</accession>
<reference evidence="9" key="1">
    <citation type="journal article" date="2017" name="Genome Biol. Evol.">
        <title>Evolutionary Dynamics of Cryptophyte Plastid Genomes.</title>
        <authorList>
            <person name="Kim J.I."/>
            <person name="Moore C.E."/>
            <person name="Archibald J.M."/>
            <person name="Bhattacharya D."/>
            <person name="Yi G."/>
            <person name="Yoon H.S."/>
            <person name="Shin W."/>
        </authorList>
    </citation>
    <scope>NUCLEOTIDE SEQUENCE</scope>
</reference>
<dbReference type="InterPro" id="IPR013005">
    <property type="entry name" value="Ribosomal_uL4-like"/>
</dbReference>
<keyword evidence="2 7" id="KW-0699">rRNA-binding</keyword>
<evidence type="ECO:0000256" key="4">
    <source>
        <dbReference type="ARBA" id="ARBA00022980"/>
    </source>
</evidence>
<evidence type="ECO:0000313" key="9">
    <source>
        <dbReference type="EMBL" id="ASV47600.1"/>
    </source>
</evidence>
<dbReference type="GO" id="GO:0009507">
    <property type="term" value="C:chloroplast"/>
    <property type="evidence" value="ECO:0007669"/>
    <property type="project" value="UniProtKB-SubCell"/>
</dbReference>
<dbReference type="EMBL" id="KY860574">
    <property type="protein sequence ID" value="ASV47600.1"/>
    <property type="molecule type" value="Genomic_DNA"/>
</dbReference>
<dbReference type="InterPro" id="IPR023574">
    <property type="entry name" value="Ribosomal_uL4_dom_sf"/>
</dbReference>
<keyword evidence="9" id="KW-0150">Chloroplast</keyword>
<sequence>MALLETINYKVKTVNEGTDTSAERSVSLKLNIIKNNSKYLIHRAVVNQDNQSRQGTSSTKTRSEVRAGGKKPWKQKGTGQARSGSKNSPLWNGGGVAFGPKPRSYRKKINSKEWKLALQTALFNSSTKITVIANFIEGIDTPNTKKVLQRLENVIDLNSRTLLILKEPNVNVTLSLRNVTKLDILYSNTLNVKDILLAKNIIIVEDALENIQKTYHD</sequence>
<dbReference type="GO" id="GO:0019843">
    <property type="term" value="F:rRNA binding"/>
    <property type="evidence" value="ECO:0007669"/>
    <property type="project" value="UniProtKB-UniRule"/>
</dbReference>
<dbReference type="GO" id="GO:0006412">
    <property type="term" value="P:translation"/>
    <property type="evidence" value="ECO:0007669"/>
    <property type="project" value="UniProtKB-UniRule"/>
</dbReference>
<comment type="subunit">
    <text evidence="7">Part of the 50S ribosomal subunit.</text>
</comment>
<evidence type="ECO:0000256" key="3">
    <source>
        <dbReference type="ARBA" id="ARBA00022884"/>
    </source>
</evidence>
<keyword evidence="9" id="KW-0934">Plastid</keyword>
<evidence type="ECO:0000256" key="1">
    <source>
        <dbReference type="ARBA" id="ARBA00010528"/>
    </source>
</evidence>
<evidence type="ECO:0000256" key="5">
    <source>
        <dbReference type="ARBA" id="ARBA00023274"/>
    </source>
</evidence>
<feature type="region of interest" description="Disordered" evidence="8">
    <location>
        <begin position="45"/>
        <end position="103"/>
    </location>
</feature>
<organism evidence="9">
    <name type="scientific">Chroomonas mesostigmatica CCMP1168</name>
    <dbReference type="NCBI Taxonomy" id="1195612"/>
    <lineage>
        <taxon>Eukaryota</taxon>
        <taxon>Cryptophyceae</taxon>
        <taxon>Pyrenomonadales</taxon>
        <taxon>Chroomonadaceae</taxon>
        <taxon>Chroomonas</taxon>
    </lineage>
</organism>
<dbReference type="Pfam" id="PF00573">
    <property type="entry name" value="Ribosomal_L4"/>
    <property type="match status" value="1"/>
</dbReference>
<feature type="compositionally biased region" description="Polar residues" evidence="8">
    <location>
        <begin position="47"/>
        <end position="60"/>
    </location>
</feature>
<evidence type="ECO:0000256" key="8">
    <source>
        <dbReference type="SAM" id="MobiDB-lite"/>
    </source>
</evidence>
<protein>
    <recommendedName>
        <fullName evidence="6 7">Large ribosomal subunit protein uL4c</fullName>
    </recommendedName>
</protein>
<evidence type="ECO:0000256" key="2">
    <source>
        <dbReference type="ARBA" id="ARBA00022730"/>
    </source>
</evidence>
<dbReference type="InterPro" id="IPR002136">
    <property type="entry name" value="Ribosomal_uL4"/>
</dbReference>
<comment type="function">
    <text evidence="7">Probably binds the 23S rRNA.</text>
</comment>
<dbReference type="SUPFAM" id="SSF52166">
    <property type="entry name" value="Ribosomal protein L4"/>
    <property type="match status" value="1"/>
</dbReference>
<dbReference type="GO" id="GO:0003735">
    <property type="term" value="F:structural constituent of ribosome"/>
    <property type="evidence" value="ECO:0007669"/>
    <property type="project" value="InterPro"/>
</dbReference>
<dbReference type="GO" id="GO:1990904">
    <property type="term" value="C:ribonucleoprotein complex"/>
    <property type="evidence" value="ECO:0007669"/>
    <property type="project" value="UniProtKB-KW"/>
</dbReference>
<dbReference type="HAMAP" id="MF_01328_B">
    <property type="entry name" value="Ribosomal_uL4_B"/>
    <property type="match status" value="1"/>
</dbReference>
<dbReference type="PANTHER" id="PTHR10746">
    <property type="entry name" value="50S RIBOSOMAL PROTEIN L4"/>
    <property type="match status" value="1"/>
</dbReference>
<dbReference type="PANTHER" id="PTHR10746:SF17">
    <property type="entry name" value="LARGE RIBOSOMAL SUBUNIT PROTEIN UL4C"/>
    <property type="match status" value="1"/>
</dbReference>
<keyword evidence="5 7" id="KW-0687">Ribonucleoprotein</keyword>
<proteinExistence type="inferred from homology"/>
<dbReference type="GO" id="GO:0005840">
    <property type="term" value="C:ribosome"/>
    <property type="evidence" value="ECO:0007669"/>
    <property type="project" value="UniProtKB-KW"/>
</dbReference>
<dbReference type="AlphaFoldDB" id="A0A248SPR0"/>
<comment type="subcellular location">
    <subcellularLocation>
        <location evidence="7">Plastid</location>
        <location evidence="7">Chloroplast</location>
    </subcellularLocation>
</comment>
<dbReference type="NCBIfam" id="TIGR03953">
    <property type="entry name" value="rplD_bact"/>
    <property type="match status" value="1"/>
</dbReference>
<dbReference type="Gene3D" id="3.40.1370.10">
    <property type="match status" value="1"/>
</dbReference>
<evidence type="ECO:0000256" key="7">
    <source>
        <dbReference type="HAMAP-Rule" id="MF_01328"/>
    </source>
</evidence>
<comment type="similarity">
    <text evidence="1 7">Belongs to the universal ribosomal protein uL4 family.</text>
</comment>
<geneLocation type="chloroplast" evidence="9"/>
<evidence type="ECO:0000256" key="6">
    <source>
        <dbReference type="ARBA" id="ARBA00035208"/>
    </source>
</evidence>
<keyword evidence="4 7" id="KW-0689">Ribosomal protein</keyword>
<name>A0A248SPR0_9CRYP</name>
<keyword evidence="3 7" id="KW-0694">RNA-binding</keyword>
<feature type="compositionally biased region" description="Polar residues" evidence="8">
    <location>
        <begin position="77"/>
        <end position="90"/>
    </location>
</feature>
<gene>
    <name evidence="7 9" type="primary">rpl4</name>
    <name evidence="9" type="ORF">CMESOPL_100</name>
</gene>